<reference evidence="2" key="1">
    <citation type="submission" date="2016-09" db="EMBL/GenBank/DDBJ databases">
        <authorList>
            <person name="Wan X."/>
            <person name="Hou S."/>
        </authorList>
    </citation>
    <scope>NUCLEOTIDE SEQUENCE [LARGE SCALE GENOMIC DNA]</scope>
    <source>
        <strain evidence="2">KH87</strain>
    </source>
</reference>
<gene>
    <name evidence="1" type="ORF">BI198_12735</name>
</gene>
<dbReference type="NCBIfam" id="NF047331">
    <property type="entry name" value="phage_HTJ"/>
    <property type="match status" value="1"/>
</dbReference>
<keyword evidence="2" id="KW-1185">Reference proteome</keyword>
<dbReference type="RefSeq" id="WP_070049894.1">
    <property type="nucleotide sequence ID" value="NZ_CBCSDO010000008.1"/>
</dbReference>
<dbReference type="AlphaFoldDB" id="A0A1E7Q892"/>
<name>A0A1E7Q892_9GAMM</name>
<protein>
    <submittedName>
        <fullName evidence="1">Uncharacterized protein</fullName>
    </submittedName>
</protein>
<sequence>MYSETQLQELKKAYASGMTRVRLSSGDEISYRSLVEMERVISTMEKALAPNKKRRRFGYAMQVNKGL</sequence>
<dbReference type="STRING" id="1628148.BI198_12735"/>
<proteinExistence type="predicted"/>
<organism evidence="1 2">
    <name type="scientific">Rheinheimera salexigens</name>
    <dbReference type="NCBI Taxonomy" id="1628148"/>
    <lineage>
        <taxon>Bacteria</taxon>
        <taxon>Pseudomonadati</taxon>
        <taxon>Pseudomonadota</taxon>
        <taxon>Gammaproteobacteria</taxon>
        <taxon>Chromatiales</taxon>
        <taxon>Chromatiaceae</taxon>
        <taxon>Rheinheimera</taxon>
    </lineage>
</organism>
<comment type="caution">
    <text evidence="1">The sequence shown here is derived from an EMBL/GenBank/DDBJ whole genome shotgun (WGS) entry which is preliminary data.</text>
</comment>
<accession>A0A1E7Q892</accession>
<dbReference type="EMBL" id="MKEK01000001">
    <property type="protein sequence ID" value="OEY70340.1"/>
    <property type="molecule type" value="Genomic_DNA"/>
</dbReference>
<evidence type="ECO:0000313" key="2">
    <source>
        <dbReference type="Proteomes" id="UP000242258"/>
    </source>
</evidence>
<dbReference type="OrthoDB" id="5574012at2"/>
<dbReference type="Proteomes" id="UP000242258">
    <property type="component" value="Unassembled WGS sequence"/>
</dbReference>
<evidence type="ECO:0000313" key="1">
    <source>
        <dbReference type="EMBL" id="OEY70340.1"/>
    </source>
</evidence>